<dbReference type="EC" id="1.14.13.-" evidence="3"/>
<dbReference type="InterPro" id="IPR051209">
    <property type="entry name" value="FAD-bind_Monooxygenase_sf"/>
</dbReference>
<comment type="similarity">
    <text evidence="1">Belongs to the FAD-binding monooxygenase family.</text>
</comment>
<protein>
    <submittedName>
        <fullName evidence="3">Putative sterigmatocystin biosynthesis monooxygenase stcW</fullName>
        <ecNumber evidence="3">1.14.13.-</ecNumber>
    </submittedName>
</protein>
<dbReference type="PANTHER" id="PTHR42877:SF6">
    <property type="entry name" value="MONOOXYGENASE, PUTATIVE (AFU_ORTHOLOGUE AFUA_3G15050)-RELATED"/>
    <property type="match status" value="1"/>
</dbReference>
<feature type="region of interest" description="Disordered" evidence="2">
    <location>
        <begin position="1"/>
        <end position="48"/>
    </location>
</feature>
<evidence type="ECO:0000313" key="3">
    <source>
        <dbReference type="EMBL" id="KKF93164.1"/>
    </source>
</evidence>
<dbReference type="AlphaFoldDB" id="A0A0F8DAR3"/>
<dbReference type="GO" id="GO:0004497">
    <property type="term" value="F:monooxygenase activity"/>
    <property type="evidence" value="ECO:0007669"/>
    <property type="project" value="UniProtKB-KW"/>
</dbReference>
<dbReference type="SUPFAM" id="SSF51905">
    <property type="entry name" value="FAD/NAD(P)-binding domain"/>
    <property type="match status" value="2"/>
</dbReference>
<dbReference type="InterPro" id="IPR036188">
    <property type="entry name" value="FAD/NAD-bd_sf"/>
</dbReference>
<keyword evidence="3" id="KW-0503">Monooxygenase</keyword>
<keyword evidence="4" id="KW-1185">Reference proteome</keyword>
<accession>A0A0F8DAR3</accession>
<dbReference type="PANTHER" id="PTHR42877">
    <property type="entry name" value="L-ORNITHINE N(5)-MONOOXYGENASE-RELATED"/>
    <property type="match status" value="1"/>
</dbReference>
<evidence type="ECO:0000313" key="4">
    <source>
        <dbReference type="Proteomes" id="UP000034841"/>
    </source>
</evidence>
<organism evidence="3 4">
    <name type="scientific">Ceratocystis fimbriata f. sp. platani</name>
    <dbReference type="NCBI Taxonomy" id="88771"/>
    <lineage>
        <taxon>Eukaryota</taxon>
        <taxon>Fungi</taxon>
        <taxon>Dikarya</taxon>
        <taxon>Ascomycota</taxon>
        <taxon>Pezizomycotina</taxon>
        <taxon>Sordariomycetes</taxon>
        <taxon>Hypocreomycetidae</taxon>
        <taxon>Microascales</taxon>
        <taxon>Ceratocystidaceae</taxon>
        <taxon>Ceratocystis</taxon>
    </lineage>
</organism>
<reference evidence="3 4" key="1">
    <citation type="submission" date="2015-04" db="EMBL/GenBank/DDBJ databases">
        <title>Genome sequence of Ceratocystis platani, a major pathogen of plane trees.</title>
        <authorList>
            <person name="Belbahri L."/>
        </authorList>
    </citation>
    <scope>NUCLEOTIDE SEQUENCE [LARGE SCALE GENOMIC DNA]</scope>
    <source>
        <strain evidence="3 4">CFO</strain>
    </source>
</reference>
<dbReference type="Gene3D" id="3.50.50.60">
    <property type="entry name" value="FAD/NAD(P)-binding domain"/>
    <property type="match status" value="3"/>
</dbReference>
<gene>
    <name evidence="3" type="primary">stcW_1</name>
    <name evidence="3" type="ORF">CFO_g4481</name>
</gene>
<comment type="caution">
    <text evidence="3">The sequence shown here is derived from an EMBL/GenBank/DDBJ whole genome shotgun (WGS) entry which is preliminary data.</text>
</comment>
<dbReference type="OrthoDB" id="74360at2759"/>
<dbReference type="Pfam" id="PF13450">
    <property type="entry name" value="NAD_binding_8"/>
    <property type="match status" value="1"/>
</dbReference>
<proteinExistence type="inferred from homology"/>
<evidence type="ECO:0000256" key="2">
    <source>
        <dbReference type="SAM" id="MobiDB-lite"/>
    </source>
</evidence>
<dbReference type="EMBL" id="LBBL01000272">
    <property type="protein sequence ID" value="KKF93164.1"/>
    <property type="molecule type" value="Genomic_DNA"/>
</dbReference>
<name>A0A0F8DAR3_CERFI</name>
<dbReference type="Proteomes" id="UP000034841">
    <property type="component" value="Unassembled WGS sequence"/>
</dbReference>
<feature type="compositionally biased region" description="Pro residues" evidence="2">
    <location>
        <begin position="25"/>
        <end position="42"/>
    </location>
</feature>
<sequence>MTGAVEPTIAGPELVVSATDTPSTTAPPPVSAPPAPALPQQPKPSSYPQARIPLVDRHIDKPRAVRVAVIGAGLSGILAGALLPAKVPGIKLTIYEKNTDVSGTWFENVYPGVRCDIPSHVYQSTFEPNTQWSDEFSYGAEIRDYWQSVARKHNVYDLVKLQHRVQDLLWDENASVWKVTVTNLATNSTFVEDADFVITALGRFNAWRLPNIPGRDSYRGLLRHASNWDPTFDPAGKRVAVIGNGASGIQVVANLQRSVARLDHYARSKTWIAASVSGDERSSLPQPYTDEQKATFAAEPETYLAFRKEMEDRYWRNLDSWFKGTNESKDMASTFSDVMKRRLAKKPQLADALVPDFSPNCRRLTPGPGYLEALTEDNVELIQVGIKRFTETGIETTDGVLREVDAIICATGANVDMVPPFRIHARGRNLSDLWARDGKHGFPYTYLGIATPGFPNLFFLQGPHGTGSAGTVPHAAETQITYMAKALRKASREGIRTMAPTKQAADDFVDYSDAFFNTTVLAENCSSWYNGGLPGARIHGIWPGTAWHLSVARQNPRWEDWQYEYLGPQGNRFAWFFGNGKTRREYDETSDCTPYLRAADQVDLRRVHEDWWE</sequence>
<evidence type="ECO:0000256" key="1">
    <source>
        <dbReference type="ARBA" id="ARBA00010139"/>
    </source>
</evidence>
<keyword evidence="3" id="KW-0560">Oxidoreductase</keyword>